<organism evidence="1 2">
    <name type="scientific">Proteus vulgaris</name>
    <dbReference type="NCBI Taxonomy" id="585"/>
    <lineage>
        <taxon>Bacteria</taxon>
        <taxon>Pseudomonadati</taxon>
        <taxon>Pseudomonadota</taxon>
        <taxon>Gammaproteobacteria</taxon>
        <taxon>Enterobacterales</taxon>
        <taxon>Morganellaceae</taxon>
        <taxon>Proteus</taxon>
    </lineage>
</organism>
<reference evidence="1 2" key="1">
    <citation type="submission" date="2018-06" db="EMBL/GenBank/DDBJ databases">
        <authorList>
            <consortium name="Pathogen Informatics"/>
            <person name="Doyle S."/>
        </authorList>
    </citation>
    <scope>NUCLEOTIDE SEQUENCE [LARGE SCALE GENOMIC DNA]</scope>
    <source>
        <strain evidence="1 2">NCTC10376</strain>
    </source>
</reference>
<name>A0A379F4D0_PROVU</name>
<dbReference type="Proteomes" id="UP000254331">
    <property type="component" value="Unassembled WGS sequence"/>
</dbReference>
<proteinExistence type="predicted"/>
<evidence type="ECO:0000313" key="2">
    <source>
        <dbReference type="Proteomes" id="UP000254331"/>
    </source>
</evidence>
<dbReference type="EMBL" id="UGTW01000001">
    <property type="protein sequence ID" value="SUC14444.1"/>
    <property type="molecule type" value="Genomic_DNA"/>
</dbReference>
<dbReference type="RefSeq" id="WP_115370315.1">
    <property type="nucleotide sequence ID" value="NZ_UGTW01000001.1"/>
</dbReference>
<accession>A0A379F4D0</accession>
<sequence length="91" mass="10800">MEIWFKEFESHGRQILIKKAHDADEQKVGVQYCWPEKIFDVDFGLWIDYDDDDEESFNEAEEARNKLFDTIDQEVVDTAVSNLIQKLKLDD</sequence>
<protein>
    <submittedName>
        <fullName evidence="1">Uncharacterized protein</fullName>
    </submittedName>
</protein>
<dbReference type="AlphaFoldDB" id="A0A379F4D0"/>
<gene>
    <name evidence="1" type="ORF">NCTC10376_00248</name>
</gene>
<evidence type="ECO:0000313" key="1">
    <source>
        <dbReference type="EMBL" id="SUC14444.1"/>
    </source>
</evidence>